<keyword evidence="3" id="KW-1185">Reference proteome</keyword>
<keyword evidence="1" id="KW-0472">Membrane</keyword>
<dbReference type="EMBL" id="UZAL01033621">
    <property type="protein sequence ID" value="VDP63774.1"/>
    <property type="molecule type" value="Genomic_DNA"/>
</dbReference>
<evidence type="ECO:0000256" key="1">
    <source>
        <dbReference type="SAM" id="Phobius"/>
    </source>
</evidence>
<keyword evidence="1" id="KW-1133">Transmembrane helix</keyword>
<accession>A0A3P8FZQ9</accession>
<keyword evidence="1" id="KW-0812">Transmembrane</keyword>
<evidence type="ECO:0000313" key="3">
    <source>
        <dbReference type="Proteomes" id="UP000269396"/>
    </source>
</evidence>
<reference evidence="2 3" key="1">
    <citation type="submission" date="2018-11" db="EMBL/GenBank/DDBJ databases">
        <authorList>
            <consortium name="Pathogen Informatics"/>
        </authorList>
    </citation>
    <scope>NUCLEOTIDE SEQUENCE [LARGE SCALE GENOMIC DNA]</scope>
    <source>
        <strain>Denwood</strain>
        <strain evidence="3">Zambia</strain>
    </source>
</reference>
<organism evidence="2 3">
    <name type="scientific">Schistosoma mattheei</name>
    <dbReference type="NCBI Taxonomy" id="31246"/>
    <lineage>
        <taxon>Eukaryota</taxon>
        <taxon>Metazoa</taxon>
        <taxon>Spiralia</taxon>
        <taxon>Lophotrochozoa</taxon>
        <taxon>Platyhelminthes</taxon>
        <taxon>Trematoda</taxon>
        <taxon>Digenea</taxon>
        <taxon>Strigeidida</taxon>
        <taxon>Schistosomatoidea</taxon>
        <taxon>Schistosomatidae</taxon>
        <taxon>Schistosoma</taxon>
    </lineage>
</organism>
<sequence length="76" mass="8510">MPIHAFTPVSDPPCLLVMLPRHVNMIGWVLCVLHLRILLFALCMLRPTTAEAMLLHWLSSLVFFVGEFGIEGSGHL</sequence>
<feature type="transmembrane region" description="Helical" evidence="1">
    <location>
        <begin position="25"/>
        <end position="45"/>
    </location>
</feature>
<name>A0A3P8FZQ9_9TREM</name>
<protein>
    <submittedName>
        <fullName evidence="2">Uncharacterized protein</fullName>
    </submittedName>
</protein>
<dbReference type="AlphaFoldDB" id="A0A3P8FZQ9"/>
<proteinExistence type="predicted"/>
<gene>
    <name evidence="2" type="ORF">SMTD_LOCUS13542</name>
</gene>
<dbReference type="Proteomes" id="UP000269396">
    <property type="component" value="Unassembled WGS sequence"/>
</dbReference>
<evidence type="ECO:0000313" key="2">
    <source>
        <dbReference type="EMBL" id="VDP63774.1"/>
    </source>
</evidence>
<feature type="transmembrane region" description="Helical" evidence="1">
    <location>
        <begin position="52"/>
        <end position="70"/>
    </location>
</feature>